<feature type="domain" description="Laminin G" evidence="13">
    <location>
        <begin position="996"/>
        <end position="1152"/>
    </location>
</feature>
<reference evidence="15 16" key="1">
    <citation type="journal article" date="2010" name="PLoS Biol.">
        <title>Multi-platform next-generation sequencing of the domestic turkey (Meleagris gallopavo): genome assembly and analysis.</title>
        <authorList>
            <person name="Dalloul R.A."/>
            <person name="Long J.A."/>
            <person name="Zimin A.V."/>
            <person name="Aslam L."/>
            <person name="Beal K."/>
            <person name="Blomberg L.A."/>
            <person name="Bouffard P."/>
            <person name="Burt D.W."/>
            <person name="Crasta O."/>
            <person name="Crooijmans R.P."/>
            <person name="Cooper K."/>
            <person name="Coulombe R.A."/>
            <person name="De S."/>
            <person name="Delany M.E."/>
            <person name="Dodgson J.B."/>
            <person name="Dong J.J."/>
            <person name="Evans C."/>
            <person name="Frederickson K.M."/>
            <person name="Flicek P."/>
            <person name="Florea L."/>
            <person name="Folkerts O."/>
            <person name="Groenen M.A."/>
            <person name="Harkins T.T."/>
            <person name="Herrero J."/>
            <person name="Hoffmann S."/>
            <person name="Megens H.J."/>
            <person name="Jiang A."/>
            <person name="de Jong P."/>
            <person name="Kaiser P."/>
            <person name="Kim H."/>
            <person name="Kim K.W."/>
            <person name="Kim S."/>
            <person name="Langenberger D."/>
            <person name="Lee M.K."/>
            <person name="Lee T."/>
            <person name="Mane S."/>
            <person name="Marcais G."/>
            <person name="Marz M."/>
            <person name="McElroy A.P."/>
            <person name="Modise T."/>
            <person name="Nefedov M."/>
            <person name="Notredame C."/>
            <person name="Paton I.R."/>
            <person name="Payne W.S."/>
            <person name="Pertea G."/>
            <person name="Prickett D."/>
            <person name="Puiu D."/>
            <person name="Qioa D."/>
            <person name="Raineri E."/>
            <person name="Ruffier M."/>
            <person name="Salzberg S.L."/>
            <person name="Schatz M.C."/>
            <person name="Scheuring C."/>
            <person name="Schmidt C.J."/>
            <person name="Schroeder S."/>
            <person name="Searle S.M."/>
            <person name="Smith E.J."/>
            <person name="Smith J."/>
            <person name="Sonstegard T.S."/>
            <person name="Stadler P.F."/>
            <person name="Tafer H."/>
            <person name="Tu Z.J."/>
            <person name="Van Tassell C.P."/>
            <person name="Vilella A.J."/>
            <person name="Williams K.P."/>
            <person name="Yorke J.A."/>
            <person name="Zhang L."/>
            <person name="Zhang H.B."/>
            <person name="Zhang X."/>
            <person name="Zhang Y."/>
            <person name="Reed K.M."/>
        </authorList>
    </citation>
    <scope>NUCLEOTIDE SEQUENCE [LARGE SCALE GENOMIC DNA]</scope>
</reference>
<keyword evidence="6" id="KW-0084">Basement membrane</keyword>
<keyword evidence="8 11" id="KW-1015">Disulfide bond</keyword>
<evidence type="ECO:0000313" key="16">
    <source>
        <dbReference type="Proteomes" id="UP000001645"/>
    </source>
</evidence>
<feature type="domain" description="Laminin G" evidence="13">
    <location>
        <begin position="1192"/>
        <end position="1371"/>
    </location>
</feature>
<feature type="disulfide bond" evidence="11">
    <location>
        <begin position="48"/>
        <end position="57"/>
    </location>
</feature>
<dbReference type="Ensembl" id="ENSMGAT00000030913.1">
    <property type="protein sequence ID" value="ENSMGAP00000021641.1"/>
    <property type="gene ID" value="ENSMGAG00000010165.3"/>
</dbReference>
<dbReference type="Pfam" id="PF02210">
    <property type="entry name" value="Laminin_G_2"/>
    <property type="match status" value="3"/>
</dbReference>
<dbReference type="PROSITE" id="PS01248">
    <property type="entry name" value="EGF_LAM_1"/>
    <property type="match status" value="1"/>
</dbReference>
<dbReference type="GO" id="GO:0005102">
    <property type="term" value="F:signaling receptor binding"/>
    <property type="evidence" value="ECO:0007669"/>
    <property type="project" value="InterPro"/>
</dbReference>
<reference evidence="15" key="2">
    <citation type="submission" date="2025-08" db="UniProtKB">
        <authorList>
            <consortium name="Ensembl"/>
        </authorList>
    </citation>
    <scope>IDENTIFICATION</scope>
</reference>
<dbReference type="CDD" id="cd00110">
    <property type="entry name" value="LamG"/>
    <property type="match status" value="5"/>
</dbReference>
<keyword evidence="12" id="KW-0175">Coiled coil</keyword>
<evidence type="ECO:0000256" key="2">
    <source>
        <dbReference type="ARBA" id="ARBA00022525"/>
    </source>
</evidence>
<evidence type="ECO:0000256" key="5">
    <source>
        <dbReference type="ARBA" id="ARBA00022737"/>
    </source>
</evidence>
<dbReference type="CDD" id="cd00055">
    <property type="entry name" value="EGF_Lam"/>
    <property type="match status" value="2"/>
</dbReference>
<sequence>MLPAALGQECGLGFYRENKGLFTGRCVPCNCNGNSNRCHDGTGKCINCQYNTAGEKCELCKDGYFGDATQGSCRICPCPYTNRFATGCVANGEEIQCLCKEGYTGVRCERCAPGYFGNPQKYGGYCQKCNCNNNGQLASCDYLTGECFNNEPKDVDPNEDCDSCDSCVITLLKDLSTISDELQLIKSQLQNVHADASTLEQMRQLEIRIKDLKVLLNNYRSVLHNQGSKADELEKEFMLLEQIAGTNSEGNNLPSGDAAKELAEAQRMMREMRNRNFGQLQTDAEKERTEARLLLAHVKNELQKYHQENHGLVKIMRDSLNEYESKLNDLREALNEATGQTKQAENLNRENGVLLEDIKNSILDILSSAQTSLTQANSMLGLLLKSKEEYESLSAQLDGARKDMNGKLTNSSLSASKEPLVVRAEEHAKSLQDLAKQLEEIKNNARKDELVGCAVEASTAYDNIINAIKAAEEAANKAGSAADSALSTVKREDLSGKAAKLKAESSTLLNQAQDTERTLKESTHAFLCLSDDIDNIITSAKNMVKSAKDVTTNVLDELLPIQEDVEKMKGTYGSTQSAGFSKALTEANNSVKKLTNQLPDLFSKIESINQQLMPISNISENVNRIRELIQQARDAANKVAIPMRFNGSSGVEVRPPSNLEDLKAYTSLTFFLQRPQERLGVPQRASNKFVLYLGNKDASKGYIGMAVKDGHLTCVYNLGDREAEVVVEPLVMESDTEEAIMDQVKLERIYQYVKLNYIKAATSTSPVFEKPLTANSGDGNTLLNLDPSTVVFYVGGYPADFRPPRKLDYPHYEGCIELDNLNENVISLYNFKRTFNLNTTEVQPCRRYKEESDQSYFEGTGYASVTSKETNVNVPIRYEQTIQTTADEGIVFFAANEVMKLSEVILIVHIFQIRILIARNKNIVHVSSDITANIKVFDFTKYYLGGIPSSLRKRFDITVPPFRGCMKNVKNPKTASVVFDETVGVSKKCSDDWKLVRSAAFSKKGTLSLSAASFPFPRDFQVGFGFRTMTSTGTLLSYNLWPNILTIYLSPGFVNAKIGENEMKVKKEYEDGSMHYVTVTRKADIVKLLVDDDLDSKSFDFLKSQTFIQPIRFGGDDFEGCISNVFIERYLLPEVQNLMNFTAKTDVSLGACHQYENLEPMLLKEFKNPLRFKMLKVCLFLLSSSLCVDAEALSAHFTGAFLVNRENTTPDKIDMCLSMLTFRYRLHFSVDIRTRSSRGLIIFMEGKSENSYTALHISKGRFVFSLGSGRRRIKIKTSVKYNDGQWHTVVCGRDGENVLLVVDGLRAQHGRLGRLARDSTADIKPPVYLGGPPLLKRQNIPMKSFKGCLRNFKMNGKVMNAPQQKKDVLPCLDAPMEMGIHFFKEGGYVAVGKIVFAIRPGSSTGVLLHSGTKPGNYLTIYMKEGKVRTGCDSVTAVLPSFKLSFTCFFAVSQKVNTVQLEVGTESNYTIGHPPFSPEYVHQPLYFGKIPANLDSQWLPVKDPFFGCLRNISINGKLVSTKRISEVHGAVSLRGCPAM</sequence>
<keyword evidence="7" id="KW-0130">Cell adhesion</keyword>
<evidence type="ECO:0000256" key="11">
    <source>
        <dbReference type="PROSITE-ProRule" id="PRU00460"/>
    </source>
</evidence>
<dbReference type="FunFam" id="2.60.120.200:FF:000056">
    <property type="entry name" value="Laminin subunit alpha 3"/>
    <property type="match status" value="1"/>
</dbReference>
<dbReference type="PROSITE" id="PS50027">
    <property type="entry name" value="EGF_LAM_2"/>
    <property type="match status" value="2"/>
</dbReference>
<evidence type="ECO:0000256" key="3">
    <source>
        <dbReference type="ARBA" id="ARBA00022530"/>
    </source>
</evidence>
<feature type="domain" description="Laminin G" evidence="13">
    <location>
        <begin position="1369"/>
        <end position="1535"/>
    </location>
</feature>
<comment type="subcellular location">
    <subcellularLocation>
        <location evidence="1">Secreted</location>
        <location evidence="1">Extracellular space</location>
        <location evidence="1">Extracellular matrix</location>
        <location evidence="1">Basement membrane</location>
    </subcellularLocation>
</comment>
<dbReference type="FunFam" id="2.10.25.10:FF:000033">
    <property type="entry name" value="Laminin subunit alpha 2"/>
    <property type="match status" value="1"/>
</dbReference>
<dbReference type="Pfam" id="PF24973">
    <property type="entry name" value="EGF_LMN_ATRN"/>
    <property type="match status" value="1"/>
</dbReference>
<evidence type="ECO:0000256" key="9">
    <source>
        <dbReference type="ARBA" id="ARBA00023180"/>
    </source>
</evidence>
<dbReference type="InterPro" id="IPR010307">
    <property type="entry name" value="Laminin_dom_II"/>
</dbReference>
<keyword evidence="5" id="KW-0677">Repeat</keyword>
<dbReference type="InterPro" id="IPR013320">
    <property type="entry name" value="ConA-like_dom_sf"/>
</dbReference>
<dbReference type="InterPro" id="IPR009254">
    <property type="entry name" value="Laminin_aI"/>
</dbReference>
<dbReference type="InterPro" id="IPR001791">
    <property type="entry name" value="Laminin_G"/>
</dbReference>
<dbReference type="InterPro" id="IPR056863">
    <property type="entry name" value="LMN_ATRN_NET-like_EGF"/>
</dbReference>
<feature type="coiled-coil region" evidence="12">
    <location>
        <begin position="491"/>
        <end position="518"/>
    </location>
</feature>
<dbReference type="Gene3D" id="2.10.25.10">
    <property type="entry name" value="Laminin"/>
    <property type="match status" value="2"/>
</dbReference>
<evidence type="ECO:0000256" key="6">
    <source>
        <dbReference type="ARBA" id="ARBA00022869"/>
    </source>
</evidence>
<dbReference type="FunFam" id="2.10.25.10:FF:000188">
    <property type="entry name" value="Laminin subunit gamma 2"/>
    <property type="match status" value="1"/>
</dbReference>
<dbReference type="GO" id="GO:0005604">
    <property type="term" value="C:basement membrane"/>
    <property type="evidence" value="ECO:0007669"/>
    <property type="project" value="UniProtKB-SubCell"/>
</dbReference>
<dbReference type="PANTHER" id="PTHR15036">
    <property type="entry name" value="PIKACHURIN-LIKE PROTEIN"/>
    <property type="match status" value="1"/>
</dbReference>
<evidence type="ECO:0000256" key="12">
    <source>
        <dbReference type="SAM" id="Coils"/>
    </source>
</evidence>
<dbReference type="InterPro" id="IPR002049">
    <property type="entry name" value="LE_dom"/>
</dbReference>
<protein>
    <submittedName>
        <fullName evidence="15">Laminin subunit alpha 3</fullName>
    </submittedName>
</protein>
<dbReference type="InterPro" id="IPR050372">
    <property type="entry name" value="Neurexin-related_CASP"/>
</dbReference>
<dbReference type="GO" id="GO:0045995">
    <property type="term" value="P:regulation of embryonic development"/>
    <property type="evidence" value="ECO:0007669"/>
    <property type="project" value="InterPro"/>
</dbReference>
<evidence type="ECO:0000256" key="4">
    <source>
        <dbReference type="ARBA" id="ARBA00022729"/>
    </source>
</evidence>
<feature type="domain" description="Laminin G" evidence="13">
    <location>
        <begin position="642"/>
        <end position="845"/>
    </location>
</feature>
<dbReference type="GO" id="GO:0030334">
    <property type="term" value="P:regulation of cell migration"/>
    <property type="evidence" value="ECO:0007669"/>
    <property type="project" value="InterPro"/>
</dbReference>
<name>A0A803XQ45_MELGA</name>
<evidence type="ECO:0000256" key="7">
    <source>
        <dbReference type="ARBA" id="ARBA00022889"/>
    </source>
</evidence>
<keyword evidence="4" id="KW-0732">Signal</keyword>
<gene>
    <name evidence="15" type="primary">LAMA3</name>
</gene>
<dbReference type="GeneTree" id="ENSGT00940000155638"/>
<dbReference type="GO" id="GO:0007155">
    <property type="term" value="P:cell adhesion"/>
    <property type="evidence" value="ECO:0007669"/>
    <property type="project" value="UniProtKB-KW"/>
</dbReference>
<organism evidence="15 16">
    <name type="scientific">Meleagris gallopavo</name>
    <name type="common">Wild turkey</name>
    <dbReference type="NCBI Taxonomy" id="9103"/>
    <lineage>
        <taxon>Eukaryota</taxon>
        <taxon>Metazoa</taxon>
        <taxon>Chordata</taxon>
        <taxon>Craniata</taxon>
        <taxon>Vertebrata</taxon>
        <taxon>Euteleostomi</taxon>
        <taxon>Archelosauria</taxon>
        <taxon>Archosauria</taxon>
        <taxon>Dinosauria</taxon>
        <taxon>Saurischia</taxon>
        <taxon>Theropoda</taxon>
        <taxon>Coelurosauria</taxon>
        <taxon>Aves</taxon>
        <taxon>Neognathae</taxon>
        <taxon>Galloanserae</taxon>
        <taxon>Galliformes</taxon>
        <taxon>Phasianidae</taxon>
        <taxon>Meleagridinae</taxon>
        <taxon>Meleagris</taxon>
    </lineage>
</organism>
<keyword evidence="10 11" id="KW-0424">Laminin EGF-like domain</keyword>
<dbReference type="SMART" id="SM00282">
    <property type="entry name" value="LamG"/>
    <property type="match status" value="4"/>
</dbReference>
<accession>A0A803XQ45</accession>
<evidence type="ECO:0000259" key="14">
    <source>
        <dbReference type="PROSITE" id="PS50027"/>
    </source>
</evidence>
<keyword evidence="3" id="KW-0272">Extracellular matrix</keyword>
<evidence type="ECO:0000256" key="1">
    <source>
        <dbReference type="ARBA" id="ARBA00004302"/>
    </source>
</evidence>
<evidence type="ECO:0000259" key="13">
    <source>
        <dbReference type="PROSITE" id="PS50025"/>
    </source>
</evidence>
<keyword evidence="16" id="KW-1185">Reference proteome</keyword>
<evidence type="ECO:0000313" key="15">
    <source>
        <dbReference type="Ensembl" id="ENSMGAP00000021641.1"/>
    </source>
</evidence>
<evidence type="ECO:0000256" key="10">
    <source>
        <dbReference type="ARBA" id="ARBA00023292"/>
    </source>
</evidence>
<dbReference type="SMART" id="SM00180">
    <property type="entry name" value="EGF_Lam"/>
    <property type="match status" value="2"/>
</dbReference>
<dbReference type="PANTHER" id="PTHR15036:SF34">
    <property type="entry name" value="LAMININ SUBUNIT ALPHA-3"/>
    <property type="match status" value="1"/>
</dbReference>
<dbReference type="SUPFAM" id="SSF57196">
    <property type="entry name" value="EGF/Laminin"/>
    <property type="match status" value="2"/>
</dbReference>
<feature type="coiled-coil region" evidence="12">
    <location>
        <begin position="591"/>
        <end position="635"/>
    </location>
</feature>
<feature type="disulfide bond" evidence="11">
    <location>
        <begin position="76"/>
        <end position="88"/>
    </location>
</feature>
<dbReference type="Pfam" id="PF00053">
    <property type="entry name" value="EGF_laminin"/>
    <property type="match status" value="1"/>
</dbReference>
<feature type="disulfide bond" evidence="11">
    <location>
        <begin position="99"/>
        <end position="108"/>
    </location>
</feature>
<proteinExistence type="predicted"/>
<dbReference type="GO" id="GO:0030155">
    <property type="term" value="P:regulation of cell adhesion"/>
    <property type="evidence" value="ECO:0007669"/>
    <property type="project" value="InterPro"/>
</dbReference>
<feature type="coiled-coil region" evidence="12">
    <location>
        <begin position="383"/>
        <end position="451"/>
    </location>
</feature>
<feature type="domain" description="Laminin EGF-like" evidence="14">
    <location>
        <begin position="29"/>
        <end position="75"/>
    </location>
</feature>
<feature type="coiled-coil region" evidence="12">
    <location>
        <begin position="202"/>
        <end position="350"/>
    </location>
</feature>
<dbReference type="Bgee" id="ENSMGAG00000010165">
    <property type="expression patterns" value="Expressed in ileum and 14 other cell types or tissues"/>
</dbReference>
<feature type="domain" description="Laminin EGF-like" evidence="14">
    <location>
        <begin position="76"/>
        <end position="128"/>
    </location>
</feature>
<dbReference type="PROSITE" id="PS50025">
    <property type="entry name" value="LAM_G_DOMAIN"/>
    <property type="match status" value="4"/>
</dbReference>
<dbReference type="SUPFAM" id="SSF49899">
    <property type="entry name" value="Concanavalin A-like lectins/glucanases"/>
    <property type="match status" value="5"/>
</dbReference>
<dbReference type="FunFam" id="2.60.120.200:FF:000150">
    <property type="entry name" value="Laminin subunit alpha 5"/>
    <property type="match status" value="1"/>
</dbReference>
<keyword evidence="9" id="KW-0325">Glycoprotein</keyword>
<dbReference type="Proteomes" id="UP000001645">
    <property type="component" value="Chromosome 3"/>
</dbReference>
<dbReference type="Pfam" id="PF06009">
    <property type="entry name" value="Laminin_II"/>
    <property type="match status" value="1"/>
</dbReference>
<dbReference type="FunFam" id="2.60.120.200:FF:000366">
    <property type="entry name" value="Laminin subunit alpha 3"/>
    <property type="match status" value="1"/>
</dbReference>
<dbReference type="GO" id="GO:0005576">
    <property type="term" value="C:extracellular region"/>
    <property type="evidence" value="ECO:0007669"/>
    <property type="project" value="UniProtKB-ARBA"/>
</dbReference>
<reference evidence="15" key="3">
    <citation type="submission" date="2025-09" db="UniProtKB">
        <authorList>
            <consortium name="Ensembl"/>
        </authorList>
    </citation>
    <scope>IDENTIFICATION</scope>
</reference>
<dbReference type="Gene3D" id="2.60.120.200">
    <property type="match status" value="5"/>
</dbReference>
<evidence type="ECO:0000256" key="8">
    <source>
        <dbReference type="ARBA" id="ARBA00023157"/>
    </source>
</evidence>
<comment type="caution">
    <text evidence="11">Lacks conserved residue(s) required for the propagation of feature annotation.</text>
</comment>
<dbReference type="Pfam" id="PF06008">
    <property type="entry name" value="Laminin_I"/>
    <property type="match status" value="1"/>
</dbReference>
<keyword evidence="2" id="KW-0964">Secreted</keyword>